<name>A0A8E2FG81_9PEZI</name>
<feature type="region of interest" description="Disordered" evidence="11">
    <location>
        <begin position="144"/>
        <end position="189"/>
    </location>
</feature>
<dbReference type="CDD" id="cd06008">
    <property type="entry name" value="NF-X1-zinc-finger"/>
    <property type="match status" value="5"/>
</dbReference>
<dbReference type="SUPFAM" id="SSF82708">
    <property type="entry name" value="R3H domain"/>
    <property type="match status" value="1"/>
</dbReference>
<dbReference type="GO" id="GO:0008270">
    <property type="term" value="F:zinc ion binding"/>
    <property type="evidence" value="ECO:0007669"/>
    <property type="project" value="UniProtKB-KW"/>
</dbReference>
<dbReference type="PANTHER" id="PTHR12360">
    <property type="entry name" value="NUCLEAR TRANSCRIPTION FACTOR, X-BOX BINDING 1 NFX1"/>
    <property type="match status" value="1"/>
</dbReference>
<dbReference type="OrthoDB" id="6512771at2759"/>
<sequence length="1201" mass="132948">MSAATVSVPQAQDQTPTGPSRRPPRHRRRPNRNAGETQQEPQVDGAIQTQTRGGRRGGGRPQPARDTALAMIPPSVTPLDQTQGGANNAGRQGARSSHNPPGQPAHHHRMVQGGRQFGGQLTVENENSNQNNSAAAGSVSHLHANAPEFRPGHPHVQPAPGARNVRPPQQRRRRPSKSSAPDISTRTHEDIDNGHYECAICTEEVRRNSRVWSCRTCWTIFHLSCIKKWSTNEGSAAARQDVQGDELPPARQWRCPGCNLPKDSLPKFFTCWCEKEIDPKPLPGLPPFSCGQTCSRPRDLPKKCPHPCPSLCHSGPCPPCSQMGPTQSCFCGKKSITRRCVDTDYENGWSCGEPCGEIMPCGDHICTRPCHEGLCGACEIRVPARCYCGQVEKAILCCDRGDEEESSHSYLAEDGVKVVEKWTALFECGNFCGREFDCGIHHCSKPCHQQDIDITHCPRSPDVVSHCPCGKTRLDEISDRTRRTCEDPIPNCSKPCGKLLLCGHECLQLCHQGECPPCLQNISIACRCGRTTSLTICHQGTEEPPQCLRVCRVTLNCGRHECGERCCLGERKAIERQTSKRKLRPLHSAPRQPDDSFEAEHICTRTCGRLLKCGNPDHRCQELCHKGPCGTCREAIFDEISCHCGRTVLQPPLPCGTKPPPCRFQCDRSKSCGHSQVPHNCHLDDESCPKCPFLTTKPCLCGKNTLKNQPCWLNEVRCGEVCGRRLKCGAHKCQRQCHRPSQCEEPCQQPCGKELITCGHACLAPCHSPYSCKEDRPCQHKIFITCECQRIKQEAKCNASRNSEGNIKKVLKCDDECARLERNRKLALALNIDPATHKDDHIPYSSETLTMYQENVPWASAQEKEFRIFAANPAEKRLRFKPMPPHQRGFLHALAEDFGFDSESMDPEPHRHVAVFKTPRFVMAPMKTLAECTRIRQSQRASTATTGSLATDTQRRMKASNLVGDPYNGYLLTNPRFGLTLEELRSALKDAIDPKSGITLDISFLPSEEVALNPVVNTPGLLDRELEALLTSHKPVISKSLSAHSLGTLQLCRVDGSLNILRRETDSGAGTGWSQVAAKGAAPMRFRRPGPVEGKNAFTVLSLSKNKKRPEVKRKESVVDDWETAELIEEEKERKGSEGSLEGEGNNDKDKPGSDGENESREETADYKGSVAITDQDRTVSFSDPGGRAMGTWAEMDDEDE</sequence>
<keyword evidence="7" id="KW-0805">Transcription regulation</keyword>
<dbReference type="InterPro" id="IPR000967">
    <property type="entry name" value="Znf_NFX1"/>
</dbReference>
<evidence type="ECO:0000256" key="9">
    <source>
        <dbReference type="ARBA" id="ARBA00023242"/>
    </source>
</evidence>
<dbReference type="InterPro" id="IPR034077">
    <property type="entry name" value="R3H_FAP1"/>
</dbReference>
<evidence type="ECO:0000313" key="15">
    <source>
        <dbReference type="EMBL" id="OCL15313.1"/>
    </source>
</evidence>
<evidence type="ECO:0000256" key="7">
    <source>
        <dbReference type="ARBA" id="ARBA00023015"/>
    </source>
</evidence>
<comment type="similarity">
    <text evidence="2">Belongs to the NFX1 family.</text>
</comment>
<evidence type="ECO:0000256" key="3">
    <source>
        <dbReference type="ARBA" id="ARBA00022723"/>
    </source>
</evidence>
<feature type="region of interest" description="Disordered" evidence="11">
    <location>
        <begin position="1"/>
        <end position="110"/>
    </location>
</feature>
<dbReference type="SMART" id="SM00438">
    <property type="entry name" value="ZnF_NFX"/>
    <property type="match status" value="8"/>
</dbReference>
<evidence type="ECO:0000259" key="14">
    <source>
        <dbReference type="PROSITE" id="PS51061"/>
    </source>
</evidence>
<dbReference type="CDD" id="cd06006">
    <property type="entry name" value="R3H_unknown_2"/>
    <property type="match status" value="1"/>
</dbReference>
<feature type="domain" description="RING-type" evidence="13">
    <location>
        <begin position="198"/>
        <end position="259"/>
    </location>
</feature>
<evidence type="ECO:0000256" key="6">
    <source>
        <dbReference type="ARBA" id="ARBA00022833"/>
    </source>
</evidence>
<keyword evidence="16" id="KW-1185">Reference proteome</keyword>
<keyword evidence="5 10" id="KW-0863">Zinc-finger</keyword>
<dbReference type="Gene3D" id="3.30.1370.50">
    <property type="entry name" value="R3H-like domain"/>
    <property type="match status" value="1"/>
</dbReference>
<protein>
    <recommendedName>
        <fullName evidence="17">R3H domain-containing protein</fullName>
    </recommendedName>
</protein>
<feature type="compositionally biased region" description="Basic and acidic residues" evidence="11">
    <location>
        <begin position="1146"/>
        <end position="1166"/>
    </location>
</feature>
<feature type="domain" description="PHD-type" evidence="12">
    <location>
        <begin position="195"/>
        <end position="261"/>
    </location>
</feature>
<keyword evidence="9" id="KW-0539">Nucleus</keyword>
<evidence type="ECO:0000256" key="10">
    <source>
        <dbReference type="PROSITE-ProRule" id="PRU00175"/>
    </source>
</evidence>
<evidence type="ECO:0000313" key="16">
    <source>
        <dbReference type="Proteomes" id="UP000250140"/>
    </source>
</evidence>
<feature type="compositionally biased region" description="Polar residues" evidence="11">
    <location>
        <begin position="1"/>
        <end position="18"/>
    </location>
</feature>
<dbReference type="SMART" id="SM00393">
    <property type="entry name" value="R3H"/>
    <property type="match status" value="1"/>
</dbReference>
<evidence type="ECO:0000259" key="13">
    <source>
        <dbReference type="PROSITE" id="PS50089"/>
    </source>
</evidence>
<organism evidence="15 16">
    <name type="scientific">Glonium stellatum</name>
    <dbReference type="NCBI Taxonomy" id="574774"/>
    <lineage>
        <taxon>Eukaryota</taxon>
        <taxon>Fungi</taxon>
        <taxon>Dikarya</taxon>
        <taxon>Ascomycota</taxon>
        <taxon>Pezizomycotina</taxon>
        <taxon>Dothideomycetes</taxon>
        <taxon>Pleosporomycetidae</taxon>
        <taxon>Gloniales</taxon>
        <taxon>Gloniaceae</taxon>
        <taxon>Glonium</taxon>
    </lineage>
</organism>
<feature type="compositionally biased region" description="Polar residues" evidence="11">
    <location>
        <begin position="34"/>
        <end position="51"/>
    </location>
</feature>
<keyword evidence="4" id="KW-0677">Repeat</keyword>
<dbReference type="EMBL" id="KV748460">
    <property type="protein sequence ID" value="OCL15313.1"/>
    <property type="molecule type" value="Genomic_DNA"/>
</dbReference>
<dbReference type="PROSITE" id="PS51061">
    <property type="entry name" value="R3H"/>
    <property type="match status" value="1"/>
</dbReference>
<dbReference type="SUPFAM" id="SSF57850">
    <property type="entry name" value="RING/U-box"/>
    <property type="match status" value="1"/>
</dbReference>
<dbReference type="InterPro" id="IPR001841">
    <property type="entry name" value="Znf_RING"/>
</dbReference>
<dbReference type="InterPro" id="IPR034078">
    <property type="entry name" value="NFX1_fam"/>
</dbReference>
<dbReference type="GO" id="GO:0000981">
    <property type="term" value="F:DNA-binding transcription factor activity, RNA polymerase II-specific"/>
    <property type="evidence" value="ECO:0007669"/>
    <property type="project" value="TreeGrafter"/>
</dbReference>
<comment type="subcellular location">
    <subcellularLocation>
        <location evidence="1">Nucleus</location>
    </subcellularLocation>
</comment>
<evidence type="ECO:0008006" key="17">
    <source>
        <dbReference type="Google" id="ProtNLM"/>
    </source>
</evidence>
<dbReference type="Proteomes" id="UP000250140">
    <property type="component" value="Unassembled WGS sequence"/>
</dbReference>
<feature type="domain" description="R3H" evidence="14">
    <location>
        <begin position="856"/>
        <end position="919"/>
    </location>
</feature>
<feature type="compositionally biased region" description="Low complexity" evidence="11">
    <location>
        <begin position="83"/>
        <end position="95"/>
    </location>
</feature>
<evidence type="ECO:0000259" key="12">
    <source>
        <dbReference type="PROSITE" id="PS50016"/>
    </source>
</evidence>
<accession>A0A8E2FG81</accession>
<dbReference type="InterPro" id="IPR036867">
    <property type="entry name" value="R3H_dom_sf"/>
</dbReference>
<dbReference type="PROSITE" id="PS50089">
    <property type="entry name" value="ZF_RING_2"/>
    <property type="match status" value="1"/>
</dbReference>
<dbReference type="PROSITE" id="PS50016">
    <property type="entry name" value="ZF_PHD_2"/>
    <property type="match status" value="1"/>
</dbReference>
<feature type="compositionally biased region" description="Basic residues" evidence="11">
    <location>
        <begin position="22"/>
        <end position="31"/>
    </location>
</feature>
<evidence type="ECO:0000256" key="8">
    <source>
        <dbReference type="ARBA" id="ARBA00023163"/>
    </source>
</evidence>
<dbReference type="AlphaFoldDB" id="A0A8E2FG81"/>
<dbReference type="InterPro" id="IPR001374">
    <property type="entry name" value="R3H_dom"/>
</dbReference>
<dbReference type="GO" id="GO:0000977">
    <property type="term" value="F:RNA polymerase II transcription regulatory region sequence-specific DNA binding"/>
    <property type="evidence" value="ECO:0007669"/>
    <property type="project" value="TreeGrafter"/>
</dbReference>
<keyword evidence="8" id="KW-0804">Transcription</keyword>
<feature type="region of interest" description="Disordered" evidence="11">
    <location>
        <begin position="1129"/>
        <end position="1201"/>
    </location>
</feature>
<evidence type="ECO:0000256" key="11">
    <source>
        <dbReference type="SAM" id="MobiDB-lite"/>
    </source>
</evidence>
<evidence type="ECO:0000256" key="4">
    <source>
        <dbReference type="ARBA" id="ARBA00022737"/>
    </source>
</evidence>
<keyword evidence="6" id="KW-0862">Zinc</keyword>
<dbReference type="FunFam" id="3.30.1370.50:FF:000006">
    <property type="entry name" value="NF-X1 finger transcription factor"/>
    <property type="match status" value="1"/>
</dbReference>
<dbReference type="GO" id="GO:0000122">
    <property type="term" value="P:negative regulation of transcription by RNA polymerase II"/>
    <property type="evidence" value="ECO:0007669"/>
    <property type="project" value="TreeGrafter"/>
</dbReference>
<gene>
    <name evidence="15" type="ORF">AOQ84DRAFT_279215</name>
</gene>
<keyword evidence="3" id="KW-0479">Metal-binding</keyword>
<dbReference type="GO" id="GO:0005634">
    <property type="term" value="C:nucleus"/>
    <property type="evidence" value="ECO:0007669"/>
    <property type="project" value="UniProtKB-SubCell"/>
</dbReference>
<dbReference type="CDD" id="cd16492">
    <property type="entry name" value="RING-CH-C4HC3_NFX1-like"/>
    <property type="match status" value="1"/>
</dbReference>
<dbReference type="Pfam" id="PF01422">
    <property type="entry name" value="zf-NF-X1"/>
    <property type="match status" value="8"/>
</dbReference>
<dbReference type="PANTHER" id="PTHR12360:SF12">
    <property type="entry name" value="TRANSCRIPTIONAL REPRESSOR NF-X1"/>
    <property type="match status" value="1"/>
</dbReference>
<reference evidence="15 16" key="1">
    <citation type="journal article" date="2016" name="Nat. Commun.">
        <title>Ectomycorrhizal ecology is imprinted in the genome of the dominant symbiotic fungus Cenococcum geophilum.</title>
        <authorList>
            <consortium name="DOE Joint Genome Institute"/>
            <person name="Peter M."/>
            <person name="Kohler A."/>
            <person name="Ohm R.A."/>
            <person name="Kuo A."/>
            <person name="Krutzmann J."/>
            <person name="Morin E."/>
            <person name="Arend M."/>
            <person name="Barry K.W."/>
            <person name="Binder M."/>
            <person name="Choi C."/>
            <person name="Clum A."/>
            <person name="Copeland A."/>
            <person name="Grisel N."/>
            <person name="Haridas S."/>
            <person name="Kipfer T."/>
            <person name="LaButti K."/>
            <person name="Lindquist E."/>
            <person name="Lipzen A."/>
            <person name="Maire R."/>
            <person name="Meier B."/>
            <person name="Mihaltcheva S."/>
            <person name="Molinier V."/>
            <person name="Murat C."/>
            <person name="Poggeler S."/>
            <person name="Quandt C.A."/>
            <person name="Sperisen C."/>
            <person name="Tritt A."/>
            <person name="Tisserant E."/>
            <person name="Crous P.W."/>
            <person name="Henrissat B."/>
            <person name="Nehls U."/>
            <person name="Egli S."/>
            <person name="Spatafora J.W."/>
            <person name="Grigoriev I.V."/>
            <person name="Martin F.M."/>
        </authorList>
    </citation>
    <scope>NUCLEOTIDE SEQUENCE [LARGE SCALE GENOMIC DNA]</scope>
    <source>
        <strain evidence="15 16">CBS 207.34</strain>
    </source>
</reference>
<evidence type="ECO:0000256" key="2">
    <source>
        <dbReference type="ARBA" id="ARBA00007269"/>
    </source>
</evidence>
<proteinExistence type="inferred from homology"/>
<dbReference type="InterPro" id="IPR019787">
    <property type="entry name" value="Znf_PHD-finger"/>
</dbReference>
<evidence type="ECO:0000256" key="5">
    <source>
        <dbReference type="ARBA" id="ARBA00022771"/>
    </source>
</evidence>
<evidence type="ECO:0000256" key="1">
    <source>
        <dbReference type="ARBA" id="ARBA00004123"/>
    </source>
</evidence>
<dbReference type="Pfam" id="PF01424">
    <property type="entry name" value="R3H"/>
    <property type="match status" value="1"/>
</dbReference>